<feature type="region of interest" description="Disordered" evidence="4">
    <location>
        <begin position="214"/>
        <end position="242"/>
    </location>
</feature>
<evidence type="ECO:0000256" key="2">
    <source>
        <dbReference type="ARBA" id="ARBA00022827"/>
    </source>
</evidence>
<feature type="binding site" evidence="3">
    <location>
        <position position="75"/>
    </location>
    <ligand>
        <name>FAD</name>
        <dbReference type="ChEBI" id="CHEBI:57692"/>
    </ligand>
</feature>
<dbReference type="AlphaFoldDB" id="A0A3Q8XQZ6"/>
<dbReference type="GO" id="GO:0003677">
    <property type="term" value="F:DNA binding"/>
    <property type="evidence" value="ECO:0007669"/>
    <property type="project" value="TreeGrafter"/>
</dbReference>
<dbReference type="PANTHER" id="PTHR11455:SF18">
    <property type="entry name" value="SI:CH1073-390K14.1"/>
    <property type="match status" value="1"/>
</dbReference>
<dbReference type="InterPro" id="IPR005101">
    <property type="entry name" value="Cryptochr/Photolyase_FAD-bd"/>
</dbReference>
<dbReference type="GO" id="GO:0071949">
    <property type="term" value="F:FAD binding"/>
    <property type="evidence" value="ECO:0007669"/>
    <property type="project" value="TreeGrafter"/>
</dbReference>
<evidence type="ECO:0000256" key="1">
    <source>
        <dbReference type="ARBA" id="ARBA00022630"/>
    </source>
</evidence>
<keyword evidence="6" id="KW-0456">Lyase</keyword>
<proteinExistence type="predicted"/>
<feature type="compositionally biased region" description="Pro residues" evidence="4">
    <location>
        <begin position="229"/>
        <end position="238"/>
    </location>
</feature>
<dbReference type="GO" id="GO:0005737">
    <property type="term" value="C:cytoplasm"/>
    <property type="evidence" value="ECO:0007669"/>
    <property type="project" value="TreeGrafter"/>
</dbReference>
<accession>A0A3Q8XQZ6</accession>
<dbReference type="Pfam" id="PF03441">
    <property type="entry name" value="FAD_binding_7"/>
    <property type="match status" value="1"/>
</dbReference>
<dbReference type="GO" id="GO:0032922">
    <property type="term" value="P:circadian regulation of gene expression"/>
    <property type="evidence" value="ECO:0007669"/>
    <property type="project" value="TreeGrafter"/>
</dbReference>
<dbReference type="GO" id="GO:0043153">
    <property type="term" value="P:entrainment of circadian clock by photoperiod"/>
    <property type="evidence" value="ECO:0007669"/>
    <property type="project" value="TreeGrafter"/>
</dbReference>
<feature type="domain" description="Cryptochrome/DNA photolyase FAD-binding" evidence="5">
    <location>
        <begin position="75"/>
        <end position="203"/>
    </location>
</feature>
<evidence type="ECO:0000259" key="5">
    <source>
        <dbReference type="Pfam" id="PF03441"/>
    </source>
</evidence>
<organism evidence="6 7">
    <name type="scientific">Georhizobium profundi</name>
    <dbReference type="NCBI Taxonomy" id="2341112"/>
    <lineage>
        <taxon>Bacteria</taxon>
        <taxon>Pseudomonadati</taxon>
        <taxon>Pseudomonadota</taxon>
        <taxon>Alphaproteobacteria</taxon>
        <taxon>Hyphomicrobiales</taxon>
        <taxon>Rhizobiaceae</taxon>
        <taxon>Georhizobium</taxon>
    </lineage>
</organism>
<dbReference type="InterPro" id="IPR002081">
    <property type="entry name" value="Cryptochrome/DNA_photolyase_1"/>
</dbReference>
<dbReference type="Gene3D" id="1.10.579.10">
    <property type="entry name" value="DNA Cyclobutane Dipyrimidine Photolyase, subunit A, domain 3"/>
    <property type="match status" value="1"/>
</dbReference>
<gene>
    <name evidence="6" type="ORF">D5400_19820</name>
</gene>
<feature type="binding site" evidence="3">
    <location>
        <position position="26"/>
    </location>
    <ligand>
        <name>FAD</name>
        <dbReference type="ChEBI" id="CHEBI:57692"/>
    </ligand>
</feature>
<dbReference type="PANTHER" id="PTHR11455">
    <property type="entry name" value="CRYPTOCHROME"/>
    <property type="match status" value="1"/>
</dbReference>
<dbReference type="OrthoDB" id="9772484at2"/>
<evidence type="ECO:0000256" key="3">
    <source>
        <dbReference type="PIRSR" id="PIRSR602081-1"/>
    </source>
</evidence>
<dbReference type="GO" id="GO:0003904">
    <property type="term" value="F:deoxyribodipyrimidine photo-lyase activity"/>
    <property type="evidence" value="ECO:0007669"/>
    <property type="project" value="TreeGrafter"/>
</dbReference>
<dbReference type="InterPro" id="IPR036134">
    <property type="entry name" value="Crypto/Photolyase_FAD-like_sf"/>
</dbReference>
<name>A0A3Q8XQZ6_9HYPH</name>
<keyword evidence="2 3" id="KW-0274">FAD</keyword>
<reference evidence="6 7" key="1">
    <citation type="submission" date="2018-09" db="EMBL/GenBank/DDBJ databases">
        <title>Marinorhizobium profundi gen. nov., sp. nov., isolated from a deep-sea sediment sample from the New Britain Trench and proposal of Marinorhizobiaceae fam. nov. in the order Rhizobiales of the class Alphaproteobacteria.</title>
        <authorList>
            <person name="Cao J."/>
        </authorList>
    </citation>
    <scope>NUCLEOTIDE SEQUENCE [LARGE SCALE GENOMIC DNA]</scope>
    <source>
        <strain evidence="6 7">WS11</strain>
    </source>
</reference>
<dbReference type="EMBL" id="CP032509">
    <property type="protein sequence ID" value="AZN73235.1"/>
    <property type="molecule type" value="Genomic_DNA"/>
</dbReference>
<dbReference type="RefSeq" id="WP_126011945.1">
    <property type="nucleotide sequence ID" value="NZ_CP032509.1"/>
</dbReference>
<comment type="cofactor">
    <cofactor evidence="3">
        <name>FAD</name>
        <dbReference type="ChEBI" id="CHEBI:57692"/>
    </cofactor>
    <text evidence="3">Binds 1 FAD per subunit.</text>
</comment>
<evidence type="ECO:0000313" key="6">
    <source>
        <dbReference type="EMBL" id="AZN73235.1"/>
    </source>
</evidence>
<evidence type="ECO:0000256" key="4">
    <source>
        <dbReference type="SAM" id="MobiDB-lite"/>
    </source>
</evidence>
<keyword evidence="1 3" id="KW-0285">Flavoprotein</keyword>
<dbReference type="KEGG" id="abaw:D5400_19820"/>
<protein>
    <submittedName>
        <fullName evidence="6">DNA photolyase</fullName>
    </submittedName>
</protein>
<feature type="binding site" evidence="3">
    <location>
        <begin position="179"/>
        <end position="181"/>
    </location>
    <ligand>
        <name>FAD</name>
        <dbReference type="ChEBI" id="CHEBI:57692"/>
    </ligand>
</feature>
<dbReference type="Gene3D" id="1.25.40.80">
    <property type="match status" value="1"/>
</dbReference>
<keyword evidence="7" id="KW-1185">Reference proteome</keyword>
<dbReference type="Proteomes" id="UP000268192">
    <property type="component" value="Chromosome"/>
</dbReference>
<feature type="binding site" evidence="3">
    <location>
        <begin position="78"/>
        <end position="85"/>
    </location>
    <ligand>
        <name>FAD</name>
        <dbReference type="ChEBI" id="CHEBI:57692"/>
    </ligand>
</feature>
<dbReference type="SUPFAM" id="SSF48173">
    <property type="entry name" value="Cryptochrome/photolyase FAD-binding domain"/>
    <property type="match status" value="1"/>
</dbReference>
<sequence>MAALVATREAGLQRLAEFVDDAGERYARDRNTDFGDPARNAVSMLSPYLRHRLVSEEEVLTAVLERHSPRDAEKFIQEVYWRTYFKGWLEQRPQVWRDYETARDRSLAALSANKGLATAYDEAVAGTTGMDAFDAFALELVETGYLHNHSRMWFASIWIFTLRLPWELGADFFMRHLMDGDPASNTLSWRWVGGLHTRGKNYLATRDNIRRYTNGRFNSKGLNENAPPLDGPEPPRPSKLPVGENPAAVPSVLLLHDDDCLAPPFDALSGEIVDVMALDASAGRSPGERGNLAATFTREALVDSLAAHSAGGDNSPETDSERIVARIVQSGARQVVAPHAPVGPVNDALNRIAKTLQSHEISMVRPIRAYDREAWPHATKGFFAMKSVIPDMLALMARRSA</sequence>
<evidence type="ECO:0000313" key="7">
    <source>
        <dbReference type="Proteomes" id="UP000268192"/>
    </source>
</evidence>